<sequence>MKPTRMSLMVSESLNIDKRTGFGKDWGLGIVLLCLWFGLTYQGLVSAIGIWYISEIFNHCFFVIPISLYLIWEKKEEINWHHRQISLLAVPFIFLQVVLYVIGIAGDIQLFQHAAMFSLLPTLFWFFLGNKIAWQIVFPLFFMLFAIPFGEELIPLLQEITADMAVVMVSWTGIPLYRSGLFLEIPQGRFLVAEACSGVSFLIASIVLGNLYAYMSLQGIKTRAAFVLLSVVFPIVANAIRVFGIIVIGYASDMKHAVGADHLIYGWFFFAFVIVCLLSLGEVIRRWEKRRLAKEGSNESNAEAPENDATTLDSASLDIVNSDSATKFEKSGKTLTYSMVVILILLAGVGKSISLKSAASTVPQYPNFTLPFQAKTNGNRLSTWQPEFAKADKSDMATVTVNSETFVYYWAYFDGTESELISFQNSVFGEDRWSLESKRKEALNNEINANVWSLRASNGSQIQVYHAYVIDGKVFTDNRKAKLYQVWLKLQGKPYDGVFVAISKSPDSDAKALDDNFSKTISAFVSGFNLRSE</sequence>
<feature type="transmembrane region" description="Helical" evidence="8">
    <location>
        <begin position="263"/>
        <end position="284"/>
    </location>
</feature>
<evidence type="ECO:0000256" key="7">
    <source>
        <dbReference type="ARBA" id="ARBA00023136"/>
    </source>
</evidence>
<feature type="transmembrane region" description="Helical" evidence="8">
    <location>
        <begin position="190"/>
        <end position="213"/>
    </location>
</feature>
<dbReference type="AlphaFoldDB" id="A0AAW8R0S3"/>
<evidence type="ECO:0000313" key="11">
    <source>
        <dbReference type="Proteomes" id="UP001249020"/>
    </source>
</evidence>
<keyword evidence="3" id="KW-0645">Protease</keyword>
<feature type="transmembrane region" description="Helical" evidence="8">
    <location>
        <begin position="50"/>
        <end position="72"/>
    </location>
</feature>
<dbReference type="GO" id="GO:0006508">
    <property type="term" value="P:proteolysis"/>
    <property type="evidence" value="ECO:0007669"/>
    <property type="project" value="UniProtKB-KW"/>
</dbReference>
<evidence type="ECO:0000313" key="10">
    <source>
        <dbReference type="EMBL" id="MDT0582624.1"/>
    </source>
</evidence>
<dbReference type="InterPro" id="IPR013426">
    <property type="entry name" value="EpsH-like"/>
</dbReference>
<evidence type="ECO:0000256" key="6">
    <source>
        <dbReference type="ARBA" id="ARBA00022989"/>
    </source>
</evidence>
<dbReference type="NCBIfam" id="TIGR04178">
    <property type="entry name" value="exo_archaeo"/>
    <property type="match status" value="1"/>
</dbReference>
<dbReference type="EMBL" id="JAVRIE010000003">
    <property type="protein sequence ID" value="MDT0582624.1"/>
    <property type="molecule type" value="Genomic_DNA"/>
</dbReference>
<proteinExistence type="predicted"/>
<dbReference type="GO" id="GO:0005886">
    <property type="term" value="C:plasma membrane"/>
    <property type="evidence" value="ECO:0007669"/>
    <property type="project" value="UniProtKB-SubCell"/>
</dbReference>
<reference evidence="10 11" key="1">
    <citation type="submission" date="2023-09" db="EMBL/GenBank/DDBJ databases">
        <authorList>
            <person name="Rey-Velasco X."/>
        </authorList>
    </citation>
    <scope>NUCLEOTIDE SEQUENCE [LARGE SCALE GENOMIC DNA]</scope>
    <source>
        <strain evidence="10 11">W409</strain>
    </source>
</reference>
<feature type="transmembrane region" description="Helical" evidence="8">
    <location>
        <begin position="84"/>
        <end position="103"/>
    </location>
</feature>
<keyword evidence="7 8" id="KW-0472">Membrane</keyword>
<evidence type="ECO:0000259" key="9">
    <source>
        <dbReference type="Pfam" id="PF11984"/>
    </source>
</evidence>
<protein>
    <submittedName>
        <fullName evidence="10">EpsI family protein</fullName>
    </submittedName>
</protein>
<organism evidence="10 11">
    <name type="scientific">Brumicola blandensis</name>
    <dbReference type="NCBI Taxonomy" id="3075611"/>
    <lineage>
        <taxon>Bacteria</taxon>
        <taxon>Pseudomonadati</taxon>
        <taxon>Pseudomonadota</taxon>
        <taxon>Gammaproteobacteria</taxon>
        <taxon>Alteromonadales</taxon>
        <taxon>Alteromonadaceae</taxon>
        <taxon>Brumicola</taxon>
    </lineage>
</organism>
<evidence type="ECO:0000256" key="4">
    <source>
        <dbReference type="ARBA" id="ARBA00022692"/>
    </source>
</evidence>
<feature type="transmembrane region" description="Helical" evidence="8">
    <location>
        <begin position="225"/>
        <end position="251"/>
    </location>
</feature>
<evidence type="ECO:0000256" key="5">
    <source>
        <dbReference type="ARBA" id="ARBA00022801"/>
    </source>
</evidence>
<dbReference type="NCBIfam" id="TIGR02914">
    <property type="entry name" value="EpsI_fam"/>
    <property type="match status" value="1"/>
</dbReference>
<evidence type="ECO:0000256" key="8">
    <source>
        <dbReference type="SAM" id="Phobius"/>
    </source>
</evidence>
<feature type="transmembrane region" description="Helical" evidence="8">
    <location>
        <begin position="334"/>
        <end position="353"/>
    </location>
</feature>
<feature type="transmembrane region" description="Helical" evidence="8">
    <location>
        <begin position="26"/>
        <end position="44"/>
    </location>
</feature>
<evidence type="ECO:0000256" key="2">
    <source>
        <dbReference type="ARBA" id="ARBA00022475"/>
    </source>
</evidence>
<keyword evidence="4 8" id="KW-0812">Transmembrane</keyword>
<dbReference type="Pfam" id="PF11984">
    <property type="entry name" value="DUF3485"/>
    <property type="match status" value="1"/>
</dbReference>
<keyword evidence="11" id="KW-1185">Reference proteome</keyword>
<keyword evidence="5" id="KW-0378">Hydrolase</keyword>
<dbReference type="GO" id="GO:0008233">
    <property type="term" value="F:peptidase activity"/>
    <property type="evidence" value="ECO:0007669"/>
    <property type="project" value="UniProtKB-KW"/>
</dbReference>
<dbReference type="Pfam" id="PF09721">
    <property type="entry name" value="Exosortase_EpsH"/>
    <property type="match status" value="1"/>
</dbReference>
<evidence type="ECO:0000256" key="3">
    <source>
        <dbReference type="ARBA" id="ARBA00022670"/>
    </source>
</evidence>
<name>A0AAW8R0S3_9ALTE</name>
<dbReference type="NCBIfam" id="TIGR02602">
    <property type="entry name" value="8TM_EpsH"/>
    <property type="match status" value="1"/>
</dbReference>
<accession>A0AAW8R0S3</accession>
<comment type="caution">
    <text evidence="10">The sequence shown here is derived from an EMBL/GenBank/DDBJ whole genome shotgun (WGS) entry which is preliminary data.</text>
</comment>
<dbReference type="InterPro" id="IPR014263">
    <property type="entry name" value="Methanolan_biosynth_EpsI"/>
</dbReference>
<dbReference type="RefSeq" id="WP_311361406.1">
    <property type="nucleotide sequence ID" value="NZ_JAVRIE010000003.1"/>
</dbReference>
<dbReference type="InterPro" id="IPR026392">
    <property type="entry name" value="Exo/Archaeosortase_dom"/>
</dbReference>
<dbReference type="NCBIfam" id="TIGR03109">
    <property type="entry name" value="exosort_XrtA"/>
    <property type="match status" value="1"/>
</dbReference>
<comment type="subcellular location">
    <subcellularLocation>
        <location evidence="1">Cell membrane</location>
        <topology evidence="1">Multi-pass membrane protein</topology>
    </subcellularLocation>
</comment>
<gene>
    <name evidence="10" type="ORF">RM544_08730</name>
</gene>
<dbReference type="InterPro" id="IPR019127">
    <property type="entry name" value="Exosortase"/>
</dbReference>
<keyword evidence="6 8" id="KW-1133">Transmembrane helix</keyword>
<keyword evidence="2" id="KW-1003">Cell membrane</keyword>
<feature type="domain" description="Methanolan biosynthesis EpsI" evidence="9">
    <location>
        <begin position="341"/>
        <end position="511"/>
    </location>
</feature>
<feature type="transmembrane region" description="Helical" evidence="8">
    <location>
        <begin position="160"/>
        <end position="178"/>
    </location>
</feature>
<dbReference type="Proteomes" id="UP001249020">
    <property type="component" value="Unassembled WGS sequence"/>
</dbReference>
<dbReference type="InterPro" id="IPR017540">
    <property type="entry name" value="Exosortase-1"/>
</dbReference>
<evidence type="ECO:0000256" key="1">
    <source>
        <dbReference type="ARBA" id="ARBA00004651"/>
    </source>
</evidence>
<feature type="transmembrane region" description="Helical" evidence="8">
    <location>
        <begin position="123"/>
        <end position="148"/>
    </location>
</feature>